<dbReference type="EMBL" id="CADCUG010000028">
    <property type="protein sequence ID" value="CAA9319009.1"/>
    <property type="molecule type" value="Genomic_DNA"/>
</dbReference>
<reference evidence="2" key="1">
    <citation type="submission" date="2020-02" db="EMBL/GenBank/DDBJ databases">
        <authorList>
            <person name="Meier V. D."/>
        </authorList>
    </citation>
    <scope>NUCLEOTIDE SEQUENCE</scope>
    <source>
        <strain evidence="2">AVDCRST_MAG29</strain>
    </source>
</reference>
<gene>
    <name evidence="2" type="ORF">AVDCRST_MAG29-403</name>
</gene>
<dbReference type="AlphaFoldDB" id="A0A6J4KZW8"/>
<protein>
    <submittedName>
        <fullName evidence="2">Cytidine deaminase</fullName>
        <ecNumber evidence="2">3.5.4.5</ecNumber>
    </submittedName>
</protein>
<dbReference type="GO" id="GO:0004126">
    <property type="term" value="F:cytidine deaminase activity"/>
    <property type="evidence" value="ECO:0007669"/>
    <property type="project" value="UniProtKB-EC"/>
</dbReference>
<keyword evidence="2" id="KW-0378">Hydrolase</keyword>
<evidence type="ECO:0000256" key="1">
    <source>
        <dbReference type="SAM" id="MobiDB-lite"/>
    </source>
</evidence>
<sequence length="133" mass="15426">ERCSDRLGRPARGGHRSDAAGLRAVLRVPRRGCRARRRRPDRGRVQRGERVVRRRSVRRVRAGFCAPRRRRRPARRVRLCRRRRRGPDAVWSLSPAVVRARRPRTRAADRVGATADARRAPRCVRPRQPPPSV</sequence>
<feature type="non-terminal residue" evidence="2">
    <location>
        <position position="1"/>
    </location>
</feature>
<name>A0A6J4KZW8_9ACTN</name>
<evidence type="ECO:0000313" key="2">
    <source>
        <dbReference type="EMBL" id="CAA9319009.1"/>
    </source>
</evidence>
<feature type="non-terminal residue" evidence="2">
    <location>
        <position position="133"/>
    </location>
</feature>
<proteinExistence type="predicted"/>
<dbReference type="EC" id="3.5.4.5" evidence="2"/>
<accession>A0A6J4KZW8</accession>
<feature type="region of interest" description="Disordered" evidence="1">
    <location>
        <begin position="102"/>
        <end position="133"/>
    </location>
</feature>
<organism evidence="2">
    <name type="scientific">uncultured Nocardioidaceae bacterium</name>
    <dbReference type="NCBI Taxonomy" id="253824"/>
    <lineage>
        <taxon>Bacteria</taxon>
        <taxon>Bacillati</taxon>
        <taxon>Actinomycetota</taxon>
        <taxon>Actinomycetes</taxon>
        <taxon>Propionibacteriales</taxon>
        <taxon>Nocardioidaceae</taxon>
        <taxon>environmental samples</taxon>
    </lineage>
</organism>